<name>F4L2F3_HALH1</name>
<dbReference type="EMBL" id="CP002691">
    <property type="protein sequence ID" value="AEE52906.1"/>
    <property type="molecule type" value="Genomic_DNA"/>
</dbReference>
<gene>
    <name evidence="2" type="ordered locus">Halhy_5080</name>
</gene>
<proteinExistence type="predicted"/>
<keyword evidence="3" id="KW-1185">Reference proteome</keyword>
<feature type="region of interest" description="Disordered" evidence="1">
    <location>
        <begin position="301"/>
        <end position="322"/>
    </location>
</feature>
<evidence type="ECO:0008006" key="4">
    <source>
        <dbReference type="Google" id="ProtNLM"/>
    </source>
</evidence>
<evidence type="ECO:0000256" key="1">
    <source>
        <dbReference type="SAM" id="MobiDB-lite"/>
    </source>
</evidence>
<dbReference type="Proteomes" id="UP000008461">
    <property type="component" value="Chromosome"/>
</dbReference>
<dbReference type="eggNOG" id="COG3209">
    <property type="taxonomic scope" value="Bacteria"/>
</dbReference>
<accession>F4L2F3</accession>
<reference evidence="2 3" key="1">
    <citation type="journal article" date="2011" name="Stand. Genomic Sci.">
        <title>Complete genome sequence of Haliscomenobacter hydrossis type strain (O).</title>
        <authorList>
            <consortium name="US DOE Joint Genome Institute (JGI-PGF)"/>
            <person name="Daligault H."/>
            <person name="Lapidus A."/>
            <person name="Zeytun A."/>
            <person name="Nolan M."/>
            <person name="Lucas S."/>
            <person name="Del Rio T.G."/>
            <person name="Tice H."/>
            <person name="Cheng J.F."/>
            <person name="Tapia R."/>
            <person name="Han C."/>
            <person name="Goodwin L."/>
            <person name="Pitluck S."/>
            <person name="Liolios K."/>
            <person name="Pagani I."/>
            <person name="Ivanova N."/>
            <person name="Huntemann M."/>
            <person name="Mavromatis K."/>
            <person name="Mikhailova N."/>
            <person name="Pati A."/>
            <person name="Chen A."/>
            <person name="Palaniappan K."/>
            <person name="Land M."/>
            <person name="Hauser L."/>
            <person name="Brambilla E.M."/>
            <person name="Rohde M."/>
            <person name="Verbarg S."/>
            <person name="Goker M."/>
            <person name="Bristow J."/>
            <person name="Eisen J.A."/>
            <person name="Markowitz V."/>
            <person name="Hugenholtz P."/>
            <person name="Kyrpides N.C."/>
            <person name="Klenk H.P."/>
            <person name="Woyke T."/>
        </authorList>
    </citation>
    <scope>NUCLEOTIDE SEQUENCE [LARGE SCALE GENOMIC DNA]</scope>
    <source>
        <strain evidence="3">ATCC 27775 / DSM 1100 / LMG 10767 / O</strain>
    </source>
</reference>
<dbReference type="HOGENOM" id="CLU_751774_0_0_10"/>
<evidence type="ECO:0000313" key="3">
    <source>
        <dbReference type="Proteomes" id="UP000008461"/>
    </source>
</evidence>
<organism evidence="2 3">
    <name type="scientific">Haliscomenobacter hydrossis (strain ATCC 27775 / DSM 1100 / LMG 10767 / O)</name>
    <dbReference type="NCBI Taxonomy" id="760192"/>
    <lineage>
        <taxon>Bacteria</taxon>
        <taxon>Pseudomonadati</taxon>
        <taxon>Bacteroidota</taxon>
        <taxon>Saprospiria</taxon>
        <taxon>Saprospirales</taxon>
        <taxon>Haliscomenobacteraceae</taxon>
        <taxon>Haliscomenobacter</taxon>
    </lineage>
</organism>
<sequence>MAAPASHDRNQDIDQAKLLFGKFQGLVNVSFRDKGFKYYNTGSSDYLYDAAGNLTTEPSKGAVITYNHLNLPLLFTLGSNTIEIEYDGGGNKLRKTVKQGSTTLYTQNYLGGIEYNSARLEAVFHAEGRVYNTNVGTGSSTLLLRYEYAIRDHLDAIVVINSENIDEFNRTRGNQGTVGEEKIRQLRDLGDNYMVQGMLDLLKMSTSRVLKHNYYYANDESKQPLLHPELSASFNVESDGKNFPRRFELNVDFSGDILEGDAQAVGLDYGGRPQIHTHPAEGWSKGLIFVSYKDSKLGGPKLRSTSSLNHEVPGPSDDDYENSMSRGNRLFDVIIDPENIYLYRGARGSGKFNKDAVSKPIPISFFKK</sequence>
<dbReference type="STRING" id="760192.Halhy_5080"/>
<reference key="2">
    <citation type="submission" date="2011-04" db="EMBL/GenBank/DDBJ databases">
        <title>Complete sequence of chromosome of Haliscomenobacter hydrossis DSM 1100.</title>
        <authorList>
            <consortium name="US DOE Joint Genome Institute (JGI-PGF)"/>
            <person name="Lucas S."/>
            <person name="Han J."/>
            <person name="Lapidus A."/>
            <person name="Bruce D."/>
            <person name="Goodwin L."/>
            <person name="Pitluck S."/>
            <person name="Peters L."/>
            <person name="Kyrpides N."/>
            <person name="Mavromatis K."/>
            <person name="Ivanova N."/>
            <person name="Ovchinnikova G."/>
            <person name="Pagani I."/>
            <person name="Daligault H."/>
            <person name="Detter J.C."/>
            <person name="Han C."/>
            <person name="Land M."/>
            <person name="Hauser L."/>
            <person name="Markowitz V."/>
            <person name="Cheng J.-F."/>
            <person name="Hugenholtz P."/>
            <person name="Woyke T."/>
            <person name="Wu D."/>
            <person name="Verbarg S."/>
            <person name="Frueling A."/>
            <person name="Brambilla E."/>
            <person name="Klenk H.-P."/>
            <person name="Eisen J.A."/>
        </authorList>
    </citation>
    <scope>NUCLEOTIDE SEQUENCE</scope>
    <source>
        <strain>DSM 1100</strain>
    </source>
</reference>
<dbReference type="KEGG" id="hhy:Halhy_5080"/>
<dbReference type="AlphaFoldDB" id="F4L2F3"/>
<protein>
    <recommendedName>
        <fullName evidence="4">RHS repeat-associated core domain protein</fullName>
    </recommendedName>
</protein>
<dbReference type="Gene3D" id="2.180.10.10">
    <property type="entry name" value="RHS repeat-associated core"/>
    <property type="match status" value="1"/>
</dbReference>
<evidence type="ECO:0000313" key="2">
    <source>
        <dbReference type="EMBL" id="AEE52906.1"/>
    </source>
</evidence>